<dbReference type="PANTHER" id="PTHR30483">
    <property type="entry name" value="LEUCINE-SPECIFIC-BINDING PROTEIN"/>
    <property type="match status" value="1"/>
</dbReference>
<dbReference type="InterPro" id="IPR028081">
    <property type="entry name" value="Leu-bd"/>
</dbReference>
<dbReference type="Gene3D" id="3.40.50.2300">
    <property type="match status" value="2"/>
</dbReference>
<dbReference type="CDD" id="cd06337">
    <property type="entry name" value="PBP1_ABC_ligand_binding-like"/>
    <property type="match status" value="1"/>
</dbReference>
<dbReference type="Pfam" id="PF13458">
    <property type="entry name" value="Peripla_BP_6"/>
    <property type="match status" value="1"/>
</dbReference>
<accession>A0ABY3WA50</accession>
<reference evidence="4 5" key="1">
    <citation type="submission" date="2022-03" db="EMBL/GenBank/DDBJ databases">
        <title>Isotopic signatures of nitrous oxide derived from detoxification processes.</title>
        <authorList>
            <person name="Behrendt U."/>
            <person name="Buchen C."/>
            <person name="Well R."/>
            <person name="Ulrich A."/>
            <person name="Rohe L."/>
            <person name="Kolb S."/>
            <person name="Schloter M."/>
            <person name="Horn M.A."/>
            <person name="Augustin J."/>
        </authorList>
    </citation>
    <scope>NUCLEOTIDE SEQUENCE [LARGE SCALE GENOMIC DNA]</scope>
    <source>
        <strain evidence="4 5">S4-C24</strain>
    </source>
</reference>
<comment type="similarity">
    <text evidence="1">Belongs to the leucine-binding protein family.</text>
</comment>
<keyword evidence="5" id="KW-1185">Reference proteome</keyword>
<evidence type="ECO:0000256" key="1">
    <source>
        <dbReference type="ARBA" id="ARBA00010062"/>
    </source>
</evidence>
<evidence type="ECO:0000313" key="5">
    <source>
        <dbReference type="Proteomes" id="UP000829069"/>
    </source>
</evidence>
<dbReference type="InterPro" id="IPR028082">
    <property type="entry name" value="Peripla_BP_I"/>
</dbReference>
<evidence type="ECO:0000313" key="4">
    <source>
        <dbReference type="EMBL" id="UNK46342.1"/>
    </source>
</evidence>
<evidence type="ECO:0000256" key="2">
    <source>
        <dbReference type="ARBA" id="ARBA00022729"/>
    </source>
</evidence>
<dbReference type="PANTHER" id="PTHR30483:SF6">
    <property type="entry name" value="PERIPLASMIC BINDING PROTEIN OF ABC TRANSPORTER FOR NATURAL AMINO ACIDS"/>
    <property type="match status" value="1"/>
</dbReference>
<evidence type="ECO:0000259" key="3">
    <source>
        <dbReference type="Pfam" id="PF13458"/>
    </source>
</evidence>
<dbReference type="EMBL" id="CP093326">
    <property type="protein sequence ID" value="UNK46342.1"/>
    <property type="molecule type" value="Genomic_DNA"/>
</dbReference>
<sequence>MSKTIVGGMDRRQLLKVLGLSAAAIGGASTLTACGGLKGSAGSTSDVLKIGFVSPQTGPLASFASADNYVVKQVQQALAKGFTAGGSTRQIEIIVKDTQSNSTRATAVTKELITQDQVDIVVGSGTPDTTNPVADQCEASGVPNITTIAPWEAWFHGRSGVSGEGFKYTTLFFFGMQEFADCFTPMWKRMDVANQNVAALWPDDTDANAFRKGLTPLAEAQGFKMIDGGAFQNGASDYSSQIAKFKGENAELFTCTPIPPDFQTFWKQAAQQDYRPKLATVAKVMLFPSEAEALGKLSNNIATDIWWSPFHPYQSSLDGTTAQQLADGFAEETGNQWTQALGSVYSLFELAVEGFKQASDPKDRDDVADKLRNMNTVGMSGPLDFTKGPEPGIAVQHPVGGQWRKGTKFDWDITIVDNTPNPDVPVGGDLEATNA</sequence>
<name>A0ABY3WA50_9MICC</name>
<gene>
    <name evidence="4" type="ORF">MNQ99_02940</name>
</gene>
<protein>
    <submittedName>
        <fullName evidence="4">ABC transporter substrate-binding protein</fullName>
    </submittedName>
</protein>
<dbReference type="SUPFAM" id="SSF53822">
    <property type="entry name" value="Periplasmic binding protein-like I"/>
    <property type="match status" value="1"/>
</dbReference>
<proteinExistence type="inferred from homology"/>
<dbReference type="RefSeq" id="WP_164745409.1">
    <property type="nucleotide sequence ID" value="NZ_CP093326.1"/>
</dbReference>
<keyword evidence="2" id="KW-0732">Signal</keyword>
<dbReference type="InterPro" id="IPR006311">
    <property type="entry name" value="TAT_signal"/>
</dbReference>
<dbReference type="PROSITE" id="PS51257">
    <property type="entry name" value="PROKAR_LIPOPROTEIN"/>
    <property type="match status" value="1"/>
</dbReference>
<dbReference type="Proteomes" id="UP000829069">
    <property type="component" value="Chromosome"/>
</dbReference>
<organism evidence="4 5">
    <name type="scientific">Arthrobacter sulfonylureivorans</name>
    <dbReference type="NCBI Taxonomy" id="2486855"/>
    <lineage>
        <taxon>Bacteria</taxon>
        <taxon>Bacillati</taxon>
        <taxon>Actinomycetota</taxon>
        <taxon>Actinomycetes</taxon>
        <taxon>Micrococcales</taxon>
        <taxon>Micrococcaceae</taxon>
        <taxon>Arthrobacter</taxon>
    </lineage>
</organism>
<dbReference type="PROSITE" id="PS51318">
    <property type="entry name" value="TAT"/>
    <property type="match status" value="1"/>
</dbReference>
<feature type="domain" description="Leucine-binding protein" evidence="3">
    <location>
        <begin position="48"/>
        <end position="387"/>
    </location>
</feature>
<dbReference type="InterPro" id="IPR051010">
    <property type="entry name" value="BCAA_transport"/>
</dbReference>